<sequence>MTMSKIVKIIINKFGECNGEINLKDCTLINCVYLNSKEINKITNVLKFMFSNEDTSDLEELQLADISDDAECPFVQAHIRTVTDDICILKKSYNNGVFIYEVDGTESTHHAFQVKLQEHKCLFTFTTYLSPKTIESLMNLNDTSRINLIESICGNSELKMRYNQHKTKMGELEISMKMLNEHKKEFFSEKKQEKLRIENSKKIKKATTEFEKAFEQFSLMRLYHNEKRMNESIPEEMNALIVNLNDVIAEYKINYLKFKESLRKKVDIEKDVCESDINLNKLFYNLIAYKKNLLTYNDELESIDLQKNFADLIDHECAKYKTQVEESSEKLQYLDNAHVNYIDSINEYSELRNKFFESNYDYMLYISTKRQIDQLQMSKDKAEKNKMIVKCLLNENTMFKEQLKVLETNEKELVKELNISNGLISKLKPELLETEKFIEKAKKTITDKLIHNSYDLIDIKRIEQRLRDKFSDSIIGILSELFDVKEFNGMTVTKTQIQSCLGKFSNAIVVESPTILKEVSKYLRMQQNEQISIILMPQKYYKPVNPINLRNKALPNIKMTPIESFFDQTSDEIKTILMHILEPTIVCDSKTHDAVHKVFNHLGKSVKVASFVASVSYIPAKLINAHSTLINDVNVVDLARNVNEYRIKAIDLKSDLQVENHKFLLSVGRLSSIKLMIKFMKEVMARNTNCINVLNKKTEKLEELIKMLDDDNHAKVVKRFVELRAKFKPLLDNHYRQFRNKHKIPNIEEYEALAPKLFHFASSRKALQYEITILNNQIETLSKMQSDKDFYVNEKAQLVMTVENTKLEIERARIQLDEAKTLCQGKYTKWMEKIIKIVTEKEKSTKINDNLKAMLLKICSDMNEKRMLLSENYKLLNHVFANFERISIQDGTLLSQLIFNNDTNESFDLITYHLQQIQPNYDVLNDDLKDINNFKKASFDLQMTMSTLKKALNDFPLDFGGNENELASITVKMNNLSIEIKNTNNECQKVLGTLRTVTEDRNKRFTECLNIINDEIKKFCRITTNDRLYGELMPVNESEPFLDLQYCWQSGSGTEFVDGSKPNWEAALAFWLGVARYKKQHFVPYFETSCELPILKAIQKYSNSTETDLQAMIFWKTKIDADMCHYTIMRFKDKIKINDNEEEKRKLDILLNS</sequence>
<evidence type="ECO:0000256" key="2">
    <source>
        <dbReference type="ARBA" id="ARBA00022776"/>
    </source>
</evidence>
<evidence type="ECO:0000256" key="5">
    <source>
        <dbReference type="SAM" id="Coils"/>
    </source>
</evidence>
<keyword evidence="2" id="KW-0498">Mitosis</keyword>
<reference evidence="6" key="2">
    <citation type="submission" date="2022-10" db="EMBL/GenBank/DDBJ databases">
        <authorList>
            <consortium name="ENA_rothamsted_submissions"/>
            <consortium name="culmorum"/>
            <person name="King R."/>
        </authorList>
    </citation>
    <scope>NUCLEOTIDE SEQUENCE</scope>
</reference>
<keyword evidence="3" id="KW-0539">Nucleus</keyword>
<evidence type="ECO:0000313" key="6">
    <source>
        <dbReference type="EMBL" id="CAG9808918.1"/>
    </source>
</evidence>
<protein>
    <submittedName>
        <fullName evidence="6">Uncharacterized protein</fullName>
    </submittedName>
</protein>
<name>A0A9N9WYJ4_9DIPT</name>
<dbReference type="AlphaFoldDB" id="A0A9N9WYJ4"/>
<dbReference type="GO" id="GO:0005634">
    <property type="term" value="C:nucleus"/>
    <property type="evidence" value="ECO:0007669"/>
    <property type="project" value="TreeGrafter"/>
</dbReference>
<dbReference type="Proteomes" id="UP001153620">
    <property type="component" value="Chromosome 3"/>
</dbReference>
<evidence type="ECO:0000256" key="3">
    <source>
        <dbReference type="ARBA" id="ARBA00023242"/>
    </source>
</evidence>
<keyword evidence="4" id="KW-0131">Cell cycle</keyword>
<dbReference type="GO" id="GO:0003677">
    <property type="term" value="F:DNA binding"/>
    <property type="evidence" value="ECO:0007669"/>
    <property type="project" value="TreeGrafter"/>
</dbReference>
<dbReference type="EMBL" id="OU895879">
    <property type="protein sequence ID" value="CAG9808918.1"/>
    <property type="molecule type" value="Genomic_DNA"/>
</dbReference>
<dbReference type="GO" id="GO:0005524">
    <property type="term" value="F:ATP binding"/>
    <property type="evidence" value="ECO:0007669"/>
    <property type="project" value="InterPro"/>
</dbReference>
<dbReference type="GO" id="GO:0007062">
    <property type="term" value="P:sister chromatid cohesion"/>
    <property type="evidence" value="ECO:0007669"/>
    <property type="project" value="TreeGrafter"/>
</dbReference>
<evidence type="ECO:0000256" key="1">
    <source>
        <dbReference type="ARBA" id="ARBA00022618"/>
    </source>
</evidence>
<dbReference type="SUPFAM" id="SSF75553">
    <property type="entry name" value="Smc hinge domain"/>
    <property type="match status" value="1"/>
</dbReference>
<keyword evidence="5" id="KW-0175">Coiled coil</keyword>
<accession>A0A9N9WYJ4</accession>
<dbReference type="OrthoDB" id="10671425at2759"/>
<evidence type="ECO:0000313" key="7">
    <source>
        <dbReference type="Proteomes" id="UP001153620"/>
    </source>
</evidence>
<feature type="coiled-coil region" evidence="5">
    <location>
        <begin position="365"/>
        <end position="409"/>
    </location>
</feature>
<dbReference type="GO" id="GO:0051301">
    <property type="term" value="P:cell division"/>
    <property type="evidence" value="ECO:0007669"/>
    <property type="project" value="UniProtKB-KW"/>
</dbReference>
<dbReference type="InterPro" id="IPR036277">
    <property type="entry name" value="SMC_hinge_sf"/>
</dbReference>
<dbReference type="GO" id="GO:0008278">
    <property type="term" value="C:cohesin complex"/>
    <property type="evidence" value="ECO:0007669"/>
    <property type="project" value="TreeGrafter"/>
</dbReference>
<keyword evidence="1" id="KW-0132">Cell division</keyword>
<dbReference type="PANTHER" id="PTHR18937">
    <property type="entry name" value="STRUCTURAL MAINTENANCE OF CHROMOSOMES SMC FAMILY MEMBER"/>
    <property type="match status" value="1"/>
</dbReference>
<evidence type="ECO:0000256" key="4">
    <source>
        <dbReference type="ARBA" id="ARBA00023306"/>
    </source>
</evidence>
<reference evidence="6" key="1">
    <citation type="submission" date="2022-01" db="EMBL/GenBank/DDBJ databases">
        <authorList>
            <person name="King R."/>
        </authorList>
    </citation>
    <scope>NUCLEOTIDE SEQUENCE</scope>
</reference>
<organism evidence="6 7">
    <name type="scientific">Chironomus riparius</name>
    <dbReference type="NCBI Taxonomy" id="315576"/>
    <lineage>
        <taxon>Eukaryota</taxon>
        <taxon>Metazoa</taxon>
        <taxon>Ecdysozoa</taxon>
        <taxon>Arthropoda</taxon>
        <taxon>Hexapoda</taxon>
        <taxon>Insecta</taxon>
        <taxon>Pterygota</taxon>
        <taxon>Neoptera</taxon>
        <taxon>Endopterygota</taxon>
        <taxon>Diptera</taxon>
        <taxon>Nematocera</taxon>
        <taxon>Chironomoidea</taxon>
        <taxon>Chironomidae</taxon>
        <taxon>Chironominae</taxon>
        <taxon>Chironomus</taxon>
    </lineage>
</organism>
<proteinExistence type="predicted"/>
<keyword evidence="7" id="KW-1185">Reference proteome</keyword>
<dbReference type="PANTHER" id="PTHR18937:SF12">
    <property type="entry name" value="STRUCTURAL MAINTENANCE OF CHROMOSOMES PROTEIN"/>
    <property type="match status" value="1"/>
</dbReference>
<feature type="coiled-coil region" evidence="5">
    <location>
        <begin position="795"/>
        <end position="822"/>
    </location>
</feature>
<gene>
    <name evidence="6" type="ORF">CHIRRI_LOCUS11752</name>
</gene>